<dbReference type="Proteomes" id="UP001610432">
    <property type="component" value="Unassembled WGS sequence"/>
</dbReference>
<protein>
    <submittedName>
        <fullName evidence="3">Uncharacterized protein</fullName>
    </submittedName>
</protein>
<sequence>MDVDSSASRDPRRSIRGDRPPFPSRSSHHEAQQPPPSVPAQQSVFDAQNDTSGDQFVRGLSGLIHTAVSAITTKAEREKVQKKRGSIDDLLRKAEVHKAFPSTIDFFQNVRDEEDAILAKVDRKLKEHEANYERFQADLKTHWASSQNSQSSRLDEVVSELQQDNRWAKDKVSHMQGDIEGLTSRHKSLDIDIKGLQEMLNNQQKGFASYTNSIGLISKDLNDYSTRLEQVEKGVIQPDQGSSAADTRNLNAKEALGDVVDQYKQLEQKVAVLGEKIDFFFSSYEKSSALPDHLNRNLKDQQEKLDRPVNDQATISRLNATVLKLNNEFKELQSIQSAKDELQLAGLEDLENKLSLIKKDYDRLSGNMDQLSLSVPIHPVEPRFTQIAADVRRLQEGMERLHEGVQNAGVGLQSLESRYNNLSTEPIVQHMLGAFQEIYPQFDPAHKMLARKVEQLETQARTSTVSQDELKKDQATMSLRLGEVLERYQWLSREEFQAVQSRLEILSERQSNMDRESDSKKTSDQSFLQEVERERELLNNRMASLSQEVENLKSECKQAQDNVNHNKDEMRSLELRIATHEESTTQSYQKFKEQLDTLAKPIPPRELFPENGSSTREHTPKIQASRRTRPDPLDSSTGTKPKRRRPSTCSEDENFPRPKSNSPLSQDSIASPTVAPGEVRKKKKKKRKLEAEAPIEIDD</sequence>
<evidence type="ECO:0000313" key="3">
    <source>
        <dbReference type="EMBL" id="KAL2868711.1"/>
    </source>
</evidence>
<dbReference type="GeneID" id="98143689"/>
<reference evidence="3 4" key="1">
    <citation type="submission" date="2024-07" db="EMBL/GenBank/DDBJ databases">
        <title>Section-level genome sequencing and comparative genomics of Aspergillus sections Usti and Cavernicolus.</title>
        <authorList>
            <consortium name="Lawrence Berkeley National Laboratory"/>
            <person name="Nybo J.L."/>
            <person name="Vesth T.C."/>
            <person name="Theobald S."/>
            <person name="Frisvad J.C."/>
            <person name="Larsen T.O."/>
            <person name="Kjaerboelling I."/>
            <person name="Rothschild-Mancinelli K."/>
            <person name="Lyhne E.K."/>
            <person name="Kogle M.E."/>
            <person name="Barry K."/>
            <person name="Clum A."/>
            <person name="Na H."/>
            <person name="Ledsgaard L."/>
            <person name="Lin J."/>
            <person name="Lipzen A."/>
            <person name="Kuo A."/>
            <person name="Riley R."/>
            <person name="Mondo S."/>
            <person name="Labutti K."/>
            <person name="Haridas S."/>
            <person name="Pangalinan J."/>
            <person name="Salamov A.A."/>
            <person name="Simmons B.A."/>
            <person name="Magnuson J.K."/>
            <person name="Chen J."/>
            <person name="Drula E."/>
            <person name="Henrissat B."/>
            <person name="Wiebenga A."/>
            <person name="Lubbers R.J."/>
            <person name="Gomes A.C."/>
            <person name="Macurrencykelacurrency M.R."/>
            <person name="Stajich J."/>
            <person name="Grigoriev I.V."/>
            <person name="Mortensen U.H."/>
            <person name="De Vries R.P."/>
            <person name="Baker S.E."/>
            <person name="Andersen M.R."/>
        </authorList>
    </citation>
    <scope>NUCLEOTIDE SEQUENCE [LARGE SCALE GENOMIC DNA]</scope>
    <source>
        <strain evidence="3 4">CBS 449.75</strain>
    </source>
</reference>
<keyword evidence="1" id="KW-0175">Coiled coil</keyword>
<feature type="region of interest" description="Disordered" evidence="2">
    <location>
        <begin position="1"/>
        <end position="45"/>
    </location>
</feature>
<proteinExistence type="predicted"/>
<gene>
    <name evidence="3" type="ORF">BJX67DRAFT_34804</name>
</gene>
<keyword evidence="4" id="KW-1185">Reference proteome</keyword>
<feature type="coiled-coil region" evidence="1">
    <location>
        <begin position="528"/>
        <end position="576"/>
    </location>
</feature>
<feature type="compositionally biased region" description="Polar residues" evidence="2">
    <location>
        <begin position="659"/>
        <end position="671"/>
    </location>
</feature>
<dbReference type="EMBL" id="JBFXLQ010000012">
    <property type="protein sequence ID" value="KAL2868711.1"/>
    <property type="molecule type" value="Genomic_DNA"/>
</dbReference>
<comment type="caution">
    <text evidence="3">The sequence shown here is derived from an EMBL/GenBank/DDBJ whole genome shotgun (WGS) entry which is preliminary data.</text>
</comment>
<feature type="coiled-coil region" evidence="1">
    <location>
        <begin position="315"/>
        <end position="367"/>
    </location>
</feature>
<name>A0ABR4LVY6_9EURO</name>
<evidence type="ECO:0000256" key="2">
    <source>
        <dbReference type="SAM" id="MobiDB-lite"/>
    </source>
</evidence>
<accession>A0ABR4LVY6</accession>
<evidence type="ECO:0000313" key="4">
    <source>
        <dbReference type="Proteomes" id="UP001610432"/>
    </source>
</evidence>
<evidence type="ECO:0000256" key="1">
    <source>
        <dbReference type="SAM" id="Coils"/>
    </source>
</evidence>
<feature type="coiled-coil region" evidence="1">
    <location>
        <begin position="111"/>
        <end position="138"/>
    </location>
</feature>
<organism evidence="3 4">
    <name type="scientific">Aspergillus lucknowensis</name>
    <dbReference type="NCBI Taxonomy" id="176173"/>
    <lineage>
        <taxon>Eukaryota</taxon>
        <taxon>Fungi</taxon>
        <taxon>Dikarya</taxon>
        <taxon>Ascomycota</taxon>
        <taxon>Pezizomycotina</taxon>
        <taxon>Eurotiomycetes</taxon>
        <taxon>Eurotiomycetidae</taxon>
        <taxon>Eurotiales</taxon>
        <taxon>Aspergillaceae</taxon>
        <taxon>Aspergillus</taxon>
        <taxon>Aspergillus subgen. Nidulantes</taxon>
    </lineage>
</organism>
<feature type="compositionally biased region" description="Basic and acidic residues" evidence="2">
    <location>
        <begin position="7"/>
        <end position="19"/>
    </location>
</feature>
<dbReference type="RefSeq" id="XP_070887690.1">
    <property type="nucleotide sequence ID" value="XM_071028617.1"/>
</dbReference>
<feature type="region of interest" description="Disordered" evidence="2">
    <location>
        <begin position="598"/>
        <end position="699"/>
    </location>
</feature>